<evidence type="ECO:0000256" key="9">
    <source>
        <dbReference type="ARBA" id="ARBA00023136"/>
    </source>
</evidence>
<evidence type="ECO:0000256" key="3">
    <source>
        <dbReference type="ARBA" id="ARBA00022448"/>
    </source>
</evidence>
<dbReference type="InterPro" id="IPR000568">
    <property type="entry name" value="ATP_synth_F0_asu"/>
</dbReference>
<dbReference type="Gene3D" id="1.20.120.220">
    <property type="entry name" value="ATP synthase, F0 complex, subunit A"/>
    <property type="match status" value="1"/>
</dbReference>
<evidence type="ECO:0000256" key="4">
    <source>
        <dbReference type="ARBA" id="ARBA00022547"/>
    </source>
</evidence>
<dbReference type="GO" id="GO:0045259">
    <property type="term" value="C:proton-transporting ATP synthase complex"/>
    <property type="evidence" value="ECO:0007669"/>
    <property type="project" value="UniProtKB-KW"/>
</dbReference>
<evidence type="ECO:0000256" key="8">
    <source>
        <dbReference type="ARBA" id="ARBA00023065"/>
    </source>
</evidence>
<protein>
    <submittedName>
        <fullName evidence="12">F0F1 ATP synthase subunit A</fullName>
    </submittedName>
</protein>
<gene>
    <name evidence="12" type="ORF">IAA84_10760</name>
</gene>
<keyword evidence="5 11" id="KW-0812">Transmembrane</keyword>
<feature type="transmembrane region" description="Helical" evidence="11">
    <location>
        <begin position="224"/>
        <end position="244"/>
    </location>
</feature>
<evidence type="ECO:0000256" key="5">
    <source>
        <dbReference type="ARBA" id="ARBA00022692"/>
    </source>
</evidence>
<dbReference type="SUPFAM" id="SSF81336">
    <property type="entry name" value="F1F0 ATP synthase subunit A"/>
    <property type="match status" value="1"/>
</dbReference>
<feature type="transmembrane region" description="Helical" evidence="11">
    <location>
        <begin position="28"/>
        <end position="48"/>
    </location>
</feature>
<comment type="similarity">
    <text evidence="2">Belongs to the ATPase A chain family.</text>
</comment>
<evidence type="ECO:0000256" key="10">
    <source>
        <dbReference type="ARBA" id="ARBA00023310"/>
    </source>
</evidence>
<keyword evidence="9 11" id="KW-0472">Membrane</keyword>
<evidence type="ECO:0000256" key="1">
    <source>
        <dbReference type="ARBA" id="ARBA00004141"/>
    </source>
</evidence>
<dbReference type="Proteomes" id="UP000824140">
    <property type="component" value="Unassembled WGS sequence"/>
</dbReference>
<comment type="subcellular location">
    <subcellularLocation>
        <location evidence="1">Membrane</location>
        <topology evidence="1">Multi-pass membrane protein</topology>
    </subcellularLocation>
</comment>
<keyword evidence="4" id="KW-0138">CF(0)</keyword>
<feature type="transmembrane region" description="Helical" evidence="11">
    <location>
        <begin position="182"/>
        <end position="203"/>
    </location>
</feature>
<dbReference type="EMBL" id="DVJN01000206">
    <property type="protein sequence ID" value="HIS93487.1"/>
    <property type="molecule type" value="Genomic_DNA"/>
</dbReference>
<dbReference type="GO" id="GO:0005886">
    <property type="term" value="C:plasma membrane"/>
    <property type="evidence" value="ECO:0007669"/>
    <property type="project" value="TreeGrafter"/>
</dbReference>
<dbReference type="PRINTS" id="PR00123">
    <property type="entry name" value="ATPASEA"/>
</dbReference>
<organism evidence="12 13">
    <name type="scientific">Candidatus Alectryocaccomicrobium excrementavium</name>
    <dbReference type="NCBI Taxonomy" id="2840668"/>
    <lineage>
        <taxon>Bacteria</taxon>
        <taxon>Bacillati</taxon>
        <taxon>Bacillota</taxon>
        <taxon>Clostridia</taxon>
        <taxon>Candidatus Alectryocaccomicrobium</taxon>
    </lineage>
</organism>
<feature type="transmembrane region" description="Helical" evidence="11">
    <location>
        <begin position="141"/>
        <end position="162"/>
    </location>
</feature>
<reference evidence="12" key="1">
    <citation type="submission" date="2020-10" db="EMBL/GenBank/DDBJ databases">
        <authorList>
            <person name="Gilroy R."/>
        </authorList>
    </citation>
    <scope>NUCLEOTIDE SEQUENCE</scope>
    <source>
        <strain evidence="12">13766</strain>
    </source>
</reference>
<sequence length="300" mass="31979">MRPARRRGKERAGCRDGEGWYLSKKRRIAVLCVAIALVAALAVGAILANDGGEGEPIKELMLDAVLHESNKVAFFGMEVNPGLISAYAVTGILLVAAALLRVFAVPRFRLVPGKLQLVLETAVGMFDNLAKSNSPHRNRFLGAYVFGAGAYIFVSTIFELSGAQAITTAGHSIALPAPLSDINGAIAMGCLSYLAILSGGIFSNGLRGVGRTLKEFSLPISMSFRLFGAMLSGLLVTELVYAYLQLSFALPVFVAVVFTLLHAVIQTYVLTMLTALFYGEVSEPSEKHAKKSAKPIAQKG</sequence>
<dbReference type="PANTHER" id="PTHR42823:SF3">
    <property type="entry name" value="ATP SYNTHASE SUBUNIT A, CHLOROPLASTIC"/>
    <property type="match status" value="1"/>
</dbReference>
<evidence type="ECO:0000256" key="6">
    <source>
        <dbReference type="ARBA" id="ARBA00022781"/>
    </source>
</evidence>
<accession>A0A9D1G1V8</accession>
<dbReference type="InterPro" id="IPR045082">
    <property type="entry name" value="ATP_syn_F0_a_bact/chloroplast"/>
</dbReference>
<evidence type="ECO:0000256" key="11">
    <source>
        <dbReference type="SAM" id="Phobius"/>
    </source>
</evidence>
<dbReference type="AlphaFoldDB" id="A0A9D1G1V8"/>
<evidence type="ECO:0000313" key="13">
    <source>
        <dbReference type="Proteomes" id="UP000824140"/>
    </source>
</evidence>
<feature type="transmembrane region" description="Helical" evidence="11">
    <location>
        <begin position="84"/>
        <end position="104"/>
    </location>
</feature>
<keyword evidence="7 11" id="KW-1133">Transmembrane helix</keyword>
<dbReference type="GO" id="GO:0042777">
    <property type="term" value="P:proton motive force-driven plasma membrane ATP synthesis"/>
    <property type="evidence" value="ECO:0007669"/>
    <property type="project" value="TreeGrafter"/>
</dbReference>
<keyword evidence="3" id="KW-0813">Transport</keyword>
<keyword evidence="6" id="KW-0375">Hydrogen ion transport</keyword>
<keyword evidence="8" id="KW-0406">Ion transport</keyword>
<keyword evidence="10" id="KW-0066">ATP synthesis</keyword>
<proteinExistence type="inferred from homology"/>
<name>A0A9D1G1V8_9FIRM</name>
<feature type="transmembrane region" description="Helical" evidence="11">
    <location>
        <begin position="250"/>
        <end position="278"/>
    </location>
</feature>
<evidence type="ECO:0000256" key="2">
    <source>
        <dbReference type="ARBA" id="ARBA00006810"/>
    </source>
</evidence>
<evidence type="ECO:0000313" key="12">
    <source>
        <dbReference type="EMBL" id="HIS93487.1"/>
    </source>
</evidence>
<dbReference type="GO" id="GO:0046933">
    <property type="term" value="F:proton-transporting ATP synthase activity, rotational mechanism"/>
    <property type="evidence" value="ECO:0007669"/>
    <property type="project" value="TreeGrafter"/>
</dbReference>
<dbReference type="PANTHER" id="PTHR42823">
    <property type="entry name" value="ATP SYNTHASE SUBUNIT A, CHLOROPLASTIC"/>
    <property type="match status" value="1"/>
</dbReference>
<comment type="caution">
    <text evidence="12">The sequence shown here is derived from an EMBL/GenBank/DDBJ whole genome shotgun (WGS) entry which is preliminary data.</text>
</comment>
<dbReference type="InterPro" id="IPR035908">
    <property type="entry name" value="F0_ATP_A_sf"/>
</dbReference>
<dbReference type="Pfam" id="PF00119">
    <property type="entry name" value="ATP-synt_A"/>
    <property type="match status" value="1"/>
</dbReference>
<evidence type="ECO:0000256" key="7">
    <source>
        <dbReference type="ARBA" id="ARBA00022989"/>
    </source>
</evidence>
<reference evidence="12" key="2">
    <citation type="journal article" date="2021" name="PeerJ">
        <title>Extensive microbial diversity within the chicken gut microbiome revealed by metagenomics and culture.</title>
        <authorList>
            <person name="Gilroy R."/>
            <person name="Ravi A."/>
            <person name="Getino M."/>
            <person name="Pursley I."/>
            <person name="Horton D.L."/>
            <person name="Alikhan N.F."/>
            <person name="Baker D."/>
            <person name="Gharbi K."/>
            <person name="Hall N."/>
            <person name="Watson M."/>
            <person name="Adriaenssens E.M."/>
            <person name="Foster-Nyarko E."/>
            <person name="Jarju S."/>
            <person name="Secka A."/>
            <person name="Antonio M."/>
            <person name="Oren A."/>
            <person name="Chaudhuri R.R."/>
            <person name="La Ragione R."/>
            <person name="Hildebrand F."/>
            <person name="Pallen M.J."/>
        </authorList>
    </citation>
    <scope>NUCLEOTIDE SEQUENCE</scope>
    <source>
        <strain evidence="12">13766</strain>
    </source>
</reference>